<keyword evidence="3 6" id="KW-0812">Transmembrane</keyword>
<dbReference type="Pfam" id="PF03631">
    <property type="entry name" value="Virul_fac_BrkB"/>
    <property type="match status" value="1"/>
</dbReference>
<evidence type="ECO:0000256" key="5">
    <source>
        <dbReference type="ARBA" id="ARBA00023136"/>
    </source>
</evidence>
<proteinExistence type="predicted"/>
<keyword evidence="2" id="KW-1003">Cell membrane</keyword>
<evidence type="ECO:0000256" key="3">
    <source>
        <dbReference type="ARBA" id="ARBA00022692"/>
    </source>
</evidence>
<evidence type="ECO:0000256" key="2">
    <source>
        <dbReference type="ARBA" id="ARBA00022475"/>
    </source>
</evidence>
<feature type="transmembrane region" description="Helical" evidence="6">
    <location>
        <begin position="12"/>
        <end position="33"/>
    </location>
</feature>
<evidence type="ECO:0000313" key="8">
    <source>
        <dbReference type="Proteomes" id="UP000295765"/>
    </source>
</evidence>
<feature type="transmembrane region" description="Helical" evidence="6">
    <location>
        <begin position="252"/>
        <end position="276"/>
    </location>
</feature>
<dbReference type="NCBIfam" id="TIGR00765">
    <property type="entry name" value="yihY_not_rbn"/>
    <property type="match status" value="1"/>
</dbReference>
<dbReference type="RefSeq" id="WP_132538965.1">
    <property type="nucleotide sequence ID" value="NZ_SLWY01000003.1"/>
</dbReference>
<feature type="transmembrane region" description="Helical" evidence="6">
    <location>
        <begin position="219"/>
        <end position="240"/>
    </location>
</feature>
<organism evidence="7 8">
    <name type="scientific">Plasticicumulans lactativorans</name>
    <dbReference type="NCBI Taxonomy" id="1133106"/>
    <lineage>
        <taxon>Bacteria</taxon>
        <taxon>Pseudomonadati</taxon>
        <taxon>Pseudomonadota</taxon>
        <taxon>Gammaproteobacteria</taxon>
        <taxon>Candidatus Competibacteraceae</taxon>
        <taxon>Plasticicumulans</taxon>
    </lineage>
</organism>
<dbReference type="Gene3D" id="1.10.10.10">
    <property type="entry name" value="Winged helix-like DNA-binding domain superfamily/Winged helix DNA-binding domain"/>
    <property type="match status" value="1"/>
</dbReference>
<protein>
    <submittedName>
        <fullName evidence="7">tRNA-processing RNAse BN</fullName>
    </submittedName>
</protein>
<dbReference type="PANTHER" id="PTHR30213">
    <property type="entry name" value="INNER MEMBRANE PROTEIN YHJD"/>
    <property type="match status" value="1"/>
</dbReference>
<dbReference type="SUPFAM" id="SSF46785">
    <property type="entry name" value="Winged helix' DNA-binding domain"/>
    <property type="match status" value="1"/>
</dbReference>
<feature type="transmembrane region" description="Helical" evidence="6">
    <location>
        <begin position="106"/>
        <end position="126"/>
    </location>
</feature>
<dbReference type="InterPro" id="IPR036390">
    <property type="entry name" value="WH_DNA-bd_sf"/>
</dbReference>
<accession>A0A4R2LCA7</accession>
<dbReference type="EMBL" id="SLWY01000003">
    <property type="protein sequence ID" value="TCO83164.1"/>
    <property type="molecule type" value="Genomic_DNA"/>
</dbReference>
<dbReference type="GO" id="GO:0005886">
    <property type="term" value="C:plasma membrane"/>
    <property type="evidence" value="ECO:0007669"/>
    <property type="project" value="UniProtKB-SubCell"/>
</dbReference>
<dbReference type="InterPro" id="IPR017039">
    <property type="entry name" value="Virul_fac_BrkB"/>
</dbReference>
<name>A0A4R2LCA7_9GAMM</name>
<evidence type="ECO:0000256" key="4">
    <source>
        <dbReference type="ARBA" id="ARBA00022989"/>
    </source>
</evidence>
<comment type="caution">
    <text evidence="7">The sequence shown here is derived from an EMBL/GenBank/DDBJ whole genome shotgun (WGS) entry which is preliminary data.</text>
</comment>
<reference evidence="7 8" key="1">
    <citation type="submission" date="2019-03" db="EMBL/GenBank/DDBJ databases">
        <title>Genomic Encyclopedia of Type Strains, Phase IV (KMG-IV): sequencing the most valuable type-strain genomes for metagenomic binning, comparative biology and taxonomic classification.</title>
        <authorList>
            <person name="Goeker M."/>
        </authorList>
    </citation>
    <scope>NUCLEOTIDE SEQUENCE [LARGE SCALE GENOMIC DNA]</scope>
    <source>
        <strain evidence="7 8">DSM 25287</strain>
    </source>
</reference>
<comment type="subcellular location">
    <subcellularLocation>
        <location evidence="1">Cell membrane</location>
        <topology evidence="1">Multi-pass membrane protein</topology>
    </subcellularLocation>
</comment>
<evidence type="ECO:0000256" key="6">
    <source>
        <dbReference type="SAM" id="Phobius"/>
    </source>
</evidence>
<dbReference type="Proteomes" id="UP000295765">
    <property type="component" value="Unassembled WGS sequence"/>
</dbReference>
<sequence>MDPFTHAQARVAALLGVSAGRCAGVFTALLRALLDGHLLDRSASLAYTTLLSLVPLLAVSFSVLKAFGAQDVFGPLLDRALEPLGTQGHEVAARILEFVGRLQVGVLGWVGLILLFYSVITLVHKIELAFNAIWGVPTARGPARRVADYLSVLLIGPVLIFAALGLTDTVRSWVSALGLGTFAPLAEAGGALLKGLPHLIGGCTFAFLYGFLPNTRVPAVAAVVGGAVALLLWLVVGQLFGTLMANSGNYPAIYSGFAGAVLFILWLNVAWLIVLLGAEAAHAWQRPPHRSPEDTTRAERLAFGALIEVGLAYRQRRAPPDAPALATRLGCAQTQLDVVLDRLLTASLLRETAAPAGGLAPGCDPATLPLTDVLAAIQGTPDAHDAVGTLLTEMHAAVEQTLAGRTLHDLLDAAERAAVAP</sequence>
<keyword evidence="5 6" id="KW-0472">Membrane</keyword>
<feature type="transmembrane region" description="Helical" evidence="6">
    <location>
        <begin position="195"/>
        <end position="212"/>
    </location>
</feature>
<dbReference type="OrthoDB" id="9808671at2"/>
<keyword evidence="4 6" id="KW-1133">Transmembrane helix</keyword>
<evidence type="ECO:0000256" key="1">
    <source>
        <dbReference type="ARBA" id="ARBA00004651"/>
    </source>
</evidence>
<gene>
    <name evidence="7" type="ORF">EV699_103214</name>
</gene>
<evidence type="ECO:0000313" key="7">
    <source>
        <dbReference type="EMBL" id="TCO83164.1"/>
    </source>
</evidence>
<dbReference type="InterPro" id="IPR036388">
    <property type="entry name" value="WH-like_DNA-bd_sf"/>
</dbReference>
<dbReference type="PANTHER" id="PTHR30213:SF0">
    <property type="entry name" value="UPF0761 MEMBRANE PROTEIN YIHY"/>
    <property type="match status" value="1"/>
</dbReference>
<dbReference type="AlphaFoldDB" id="A0A4R2LCA7"/>
<feature type="transmembrane region" description="Helical" evidence="6">
    <location>
        <begin position="45"/>
        <end position="67"/>
    </location>
</feature>
<feature type="transmembrane region" description="Helical" evidence="6">
    <location>
        <begin position="146"/>
        <end position="166"/>
    </location>
</feature>
<keyword evidence="8" id="KW-1185">Reference proteome</keyword>